<dbReference type="InterPro" id="IPR003593">
    <property type="entry name" value="AAA+_ATPase"/>
</dbReference>
<dbReference type="SMART" id="SM00382">
    <property type="entry name" value="AAA"/>
    <property type="match status" value="2"/>
</dbReference>
<evidence type="ECO:0000256" key="3">
    <source>
        <dbReference type="ARBA" id="ARBA00022840"/>
    </source>
</evidence>
<evidence type="ECO:0000256" key="4">
    <source>
        <dbReference type="PROSITE-ProRule" id="PRU00289"/>
    </source>
</evidence>
<reference evidence="8 9" key="1">
    <citation type="submission" date="2024-09" db="EMBL/GenBank/DDBJ databases">
        <authorList>
            <person name="Salinas-Garcia M.A."/>
            <person name="Prieme A."/>
        </authorList>
    </citation>
    <scope>NUCLEOTIDE SEQUENCE [LARGE SCALE GENOMIC DNA]</scope>
    <source>
        <strain evidence="8 9">DSM 21081</strain>
    </source>
</reference>
<dbReference type="Gene3D" id="2.60.200.20">
    <property type="match status" value="1"/>
</dbReference>
<evidence type="ECO:0000256" key="5">
    <source>
        <dbReference type="SAM" id="MobiDB-lite"/>
    </source>
</evidence>
<dbReference type="EMBL" id="JBHDLJ010000001">
    <property type="protein sequence ID" value="MFB0833305.1"/>
    <property type="molecule type" value="Genomic_DNA"/>
</dbReference>
<dbReference type="InterPro" id="IPR002543">
    <property type="entry name" value="FtsK_dom"/>
</dbReference>
<dbReference type="SUPFAM" id="SSF49879">
    <property type="entry name" value="SMAD/FHA domain"/>
    <property type="match status" value="1"/>
</dbReference>
<keyword evidence="6" id="KW-1133">Transmembrane helix</keyword>
<dbReference type="PANTHER" id="PTHR22683">
    <property type="entry name" value="SPORULATION PROTEIN RELATED"/>
    <property type="match status" value="1"/>
</dbReference>
<dbReference type="InterPro" id="IPR027417">
    <property type="entry name" value="P-loop_NTPase"/>
</dbReference>
<evidence type="ECO:0000256" key="2">
    <source>
        <dbReference type="ARBA" id="ARBA00022741"/>
    </source>
</evidence>
<evidence type="ECO:0000256" key="1">
    <source>
        <dbReference type="ARBA" id="ARBA00022553"/>
    </source>
</evidence>
<sequence length="1283" mass="133513">MTLYVTVAQPLESGAARPPGTRQFDVDGAADLTGTGLASALRTMGHAGALYLGQARLDELPSVPEAGHLFLTPFPRPRGAHPEPPPVWLVTAEGPDAGLAVPLHRGCSTLGRGACDVRVMDASMSRHHAEIVVDGTSITLAARTARAATSGRRLAVGDDFVLGGTRFLVSTPDAAAARRTPPWPLQPLPVDGAPTASRPWLMLVGATVPVAVGTGLAVATGLWYFLAFSALGLFTGGLPALAELRGRRRFRRRLRGAIAEDRARLDAACPTLGELALSTRSTSPARGGPDHGPAYPLRVGRGEARAAVEATGGSTLPPIPPIEDAPVLVDMTAGTFGVIDGPAEPAAGVLRAVVGRLACNAAGGGWELWLAGRATALPAELRRVSGVRCLESPAELLRLRRAHSGPATVVLPSPTEPWASACAAALDGAPGPAVVALGDGTTTEPSWRLDSGRGTVIDHLGPRRVSPDRMGFANLAALAEVLAGDGAASGRRAHDGPHDGPPGARGTVRRVLPASAPLDVPEHLWNRSAATSLHAPVGLGEHGVLDLDLVADGPHLLVAGTTGSGKSELVRVLVLGLAAAYPPREVALMLVDFKGGATLSSLATLPHCQALVTDLHVETAERTLDSLRGELVRRERLLEAAGASDYAGFRERSRDSLPRLVVVVDEFRVLTDELPGALGELMRIAAVGRSLGVHLVLATQRPQGAVSSEMRANINSVLCLRVLAAFDSNDLIGSGAAAAIPTALPGRGFFRRGGEAPMPFQSFHAAPEAAGWSVVEVGPGLGERGRAWRGAPDPSVADPAAGLRSRMVGRADGGPPAPMFSPSLPERLGAVPGGLAGSLRPGALPLGVLDMLEDQTQRPLDWDPDSDRRLALVGGPSSGVHSALRQLAEEAARREPECHVYVLDGTRALSAFAAVPRVAGHVGPDEPERVADLLGVLERRPSEAGAAGPAAARLLLVTGLAEWASVLGAAAFAQLDDRLTALARRAASSSLSVVVAGDRDLTSSRFFSLAEHRVYCPYGLGPETVLGWPRLRRVRLVPGRAVWVSPGAAPPGVAVQLLEHRERATPAPYPAASRPMLASRPLPREIRLDRLVAEPRLSRPTGRSAGLLSGVAAPDNAAWTWAPDGVGLVIGRPGGGKTGALRGVLHHAGKGAATIGLRETGVHVAEAWTVWDARGAVPELVVVDDATELTDSERRALHGWFERGARVVMAASPSPRLFSGLPLAAHARDPEAGLLLNPRSASDGDFWGWRVQPLSEDIPGRGLVCVDGTQRFVQCALYPDPAG</sequence>
<accession>A0ABV4UKN3</accession>
<dbReference type="InterPro" id="IPR000253">
    <property type="entry name" value="FHA_dom"/>
</dbReference>
<feature type="region of interest" description="Disordered" evidence="5">
    <location>
        <begin position="488"/>
        <end position="508"/>
    </location>
</feature>
<keyword evidence="6" id="KW-0812">Transmembrane</keyword>
<evidence type="ECO:0000313" key="8">
    <source>
        <dbReference type="EMBL" id="MFB0833305.1"/>
    </source>
</evidence>
<name>A0ABV4UKN3_9MICC</name>
<dbReference type="PANTHER" id="PTHR22683:SF1">
    <property type="entry name" value="TYPE VII SECRETION SYSTEM PROTEIN ESSC"/>
    <property type="match status" value="1"/>
</dbReference>
<dbReference type="InterPro" id="IPR008984">
    <property type="entry name" value="SMAD_FHA_dom_sf"/>
</dbReference>
<proteinExistence type="predicted"/>
<dbReference type="Gene3D" id="3.40.50.300">
    <property type="entry name" value="P-loop containing nucleotide triphosphate hydrolases"/>
    <property type="match status" value="2"/>
</dbReference>
<dbReference type="CDD" id="cd00060">
    <property type="entry name" value="FHA"/>
    <property type="match status" value="1"/>
</dbReference>
<keyword evidence="3 4" id="KW-0067">ATP-binding</keyword>
<dbReference type="InterPro" id="IPR050206">
    <property type="entry name" value="FtsK/SpoIIIE/SftA"/>
</dbReference>
<dbReference type="RefSeq" id="WP_373970463.1">
    <property type="nucleotide sequence ID" value="NZ_JBHDLJ010000001.1"/>
</dbReference>
<keyword evidence="6" id="KW-0472">Membrane</keyword>
<keyword evidence="9" id="KW-1185">Reference proteome</keyword>
<comment type="caution">
    <text evidence="8">The sequence shown here is derived from an EMBL/GenBank/DDBJ whole genome shotgun (WGS) entry which is preliminary data.</text>
</comment>
<feature type="binding site" evidence="4">
    <location>
        <begin position="560"/>
        <end position="567"/>
    </location>
    <ligand>
        <name>ATP</name>
        <dbReference type="ChEBI" id="CHEBI:30616"/>
    </ligand>
</feature>
<dbReference type="Proteomes" id="UP001575652">
    <property type="component" value="Unassembled WGS sequence"/>
</dbReference>
<dbReference type="Pfam" id="PF00498">
    <property type="entry name" value="FHA"/>
    <property type="match status" value="1"/>
</dbReference>
<organism evidence="8 9">
    <name type="scientific">Arthrobacter halodurans</name>
    <dbReference type="NCBI Taxonomy" id="516699"/>
    <lineage>
        <taxon>Bacteria</taxon>
        <taxon>Bacillati</taxon>
        <taxon>Actinomycetota</taxon>
        <taxon>Actinomycetes</taxon>
        <taxon>Micrococcales</taxon>
        <taxon>Micrococcaceae</taxon>
        <taxon>Arthrobacter</taxon>
    </lineage>
</organism>
<feature type="domain" description="FtsK" evidence="7">
    <location>
        <begin position="534"/>
        <end position="729"/>
    </location>
</feature>
<gene>
    <name evidence="8" type="ORF">ACETWP_01785</name>
</gene>
<keyword evidence="2 4" id="KW-0547">Nucleotide-binding</keyword>
<evidence type="ECO:0000259" key="7">
    <source>
        <dbReference type="PROSITE" id="PS50901"/>
    </source>
</evidence>
<dbReference type="PROSITE" id="PS50901">
    <property type="entry name" value="FTSK"/>
    <property type="match status" value="1"/>
</dbReference>
<dbReference type="CDD" id="cd01127">
    <property type="entry name" value="TrwB_TraG_TraD_VirD4"/>
    <property type="match status" value="1"/>
</dbReference>
<keyword evidence="1" id="KW-0597">Phosphoprotein</keyword>
<protein>
    <submittedName>
        <fullName evidence="8">FtsK/SpoIIIE domain-containing protein</fullName>
    </submittedName>
</protein>
<evidence type="ECO:0000256" key="6">
    <source>
        <dbReference type="SAM" id="Phobius"/>
    </source>
</evidence>
<evidence type="ECO:0000313" key="9">
    <source>
        <dbReference type="Proteomes" id="UP001575652"/>
    </source>
</evidence>
<dbReference type="Pfam" id="PF01580">
    <property type="entry name" value="FtsK_SpoIIIE"/>
    <property type="match status" value="1"/>
</dbReference>
<feature type="transmembrane region" description="Helical" evidence="6">
    <location>
        <begin position="200"/>
        <end position="218"/>
    </location>
</feature>
<dbReference type="SUPFAM" id="SSF52540">
    <property type="entry name" value="P-loop containing nucleoside triphosphate hydrolases"/>
    <property type="match status" value="1"/>
</dbReference>